<organism evidence="3 4">
    <name type="scientific">Hufsiella ginkgonis</name>
    <dbReference type="NCBI Taxonomy" id="2695274"/>
    <lineage>
        <taxon>Bacteria</taxon>
        <taxon>Pseudomonadati</taxon>
        <taxon>Bacteroidota</taxon>
        <taxon>Sphingobacteriia</taxon>
        <taxon>Sphingobacteriales</taxon>
        <taxon>Sphingobacteriaceae</taxon>
        <taxon>Hufsiella</taxon>
    </lineage>
</organism>
<feature type="compositionally biased region" description="Low complexity" evidence="1">
    <location>
        <begin position="112"/>
        <end position="127"/>
    </location>
</feature>
<dbReference type="AlphaFoldDB" id="A0A7K1XU28"/>
<dbReference type="EMBL" id="WVHS01000001">
    <property type="protein sequence ID" value="MXV14269.1"/>
    <property type="molecule type" value="Genomic_DNA"/>
</dbReference>
<proteinExistence type="predicted"/>
<feature type="transmembrane region" description="Helical" evidence="2">
    <location>
        <begin position="40"/>
        <end position="62"/>
    </location>
</feature>
<evidence type="ECO:0000256" key="2">
    <source>
        <dbReference type="SAM" id="Phobius"/>
    </source>
</evidence>
<reference evidence="3 4" key="1">
    <citation type="submission" date="2019-11" db="EMBL/GenBank/DDBJ databases">
        <title>Pedobacter sp. HMF7056 Genome sequencing and assembly.</title>
        <authorList>
            <person name="Kang H."/>
            <person name="Kim H."/>
            <person name="Joh K."/>
        </authorList>
    </citation>
    <scope>NUCLEOTIDE SEQUENCE [LARGE SCALE GENOMIC DNA]</scope>
    <source>
        <strain evidence="3 4">HMF7056</strain>
    </source>
</reference>
<keyword evidence="2" id="KW-1133">Transmembrane helix</keyword>
<keyword evidence="4" id="KW-1185">Reference proteome</keyword>
<name>A0A7K1XU28_9SPHI</name>
<comment type="caution">
    <text evidence="3">The sequence shown here is derived from an EMBL/GenBank/DDBJ whole genome shotgun (WGS) entry which is preliminary data.</text>
</comment>
<evidence type="ECO:0000256" key="1">
    <source>
        <dbReference type="SAM" id="MobiDB-lite"/>
    </source>
</evidence>
<gene>
    <name evidence="3" type="ORF">GS398_03085</name>
</gene>
<sequence length="220" mass="24121">MERERFDRDLQSAMLDFDQLAIPAFNKERVWQKTRRRGRYWLTAAVLSTTAALIFVVLNWLMPGVQPPSPVAKKYRKVTPPVEEVAAIRAGKPVRDLPAKPAPPAVTTGHYPAAAPTAATQPEPQEAFRPNRAPDPASILTATPVEQDPLAGSSDPVAAPGERVADPVKVTFKRGQPEVPEQAVKISFNRGKTPLSTRKSVRTDSSYYAGSVPVKPKFKF</sequence>
<protein>
    <submittedName>
        <fullName evidence="3">Uncharacterized protein</fullName>
    </submittedName>
</protein>
<evidence type="ECO:0000313" key="3">
    <source>
        <dbReference type="EMBL" id="MXV14269.1"/>
    </source>
</evidence>
<feature type="region of interest" description="Disordered" evidence="1">
    <location>
        <begin position="95"/>
        <end position="163"/>
    </location>
</feature>
<dbReference type="RefSeq" id="WP_160905252.1">
    <property type="nucleotide sequence ID" value="NZ_WVHS01000001.1"/>
</dbReference>
<accession>A0A7K1XU28</accession>
<evidence type="ECO:0000313" key="4">
    <source>
        <dbReference type="Proteomes" id="UP000451233"/>
    </source>
</evidence>
<keyword evidence="2" id="KW-0472">Membrane</keyword>
<keyword evidence="2" id="KW-0812">Transmembrane</keyword>
<dbReference type="Proteomes" id="UP000451233">
    <property type="component" value="Unassembled WGS sequence"/>
</dbReference>